<dbReference type="RefSeq" id="XP_031561761.1">
    <property type="nucleotide sequence ID" value="XM_031705901.1"/>
</dbReference>
<keyword evidence="2" id="KW-1185">Reference proteome</keyword>
<dbReference type="KEGG" id="aten:116297638"/>
<feature type="compositionally biased region" description="Basic and acidic residues" evidence="1">
    <location>
        <begin position="155"/>
        <end position="167"/>
    </location>
</feature>
<dbReference type="InterPro" id="IPR031793">
    <property type="entry name" value="KICSTOR_ITFG2"/>
</dbReference>
<name>A0A6P8I2L4_ACTTE</name>
<evidence type="ECO:0000313" key="3">
    <source>
        <dbReference type="RefSeq" id="XP_031561761.1"/>
    </source>
</evidence>
<dbReference type="SUPFAM" id="SSF50978">
    <property type="entry name" value="WD40 repeat-like"/>
    <property type="match status" value="1"/>
</dbReference>
<dbReference type="PANTHER" id="PTHR16317">
    <property type="entry name" value="INTEGRIN ALPHA REPEAT DOMAIN-CONTAINING"/>
    <property type="match status" value="1"/>
</dbReference>
<accession>A0A6P8I2L4</accession>
<feature type="region of interest" description="Disordered" evidence="1">
    <location>
        <begin position="155"/>
        <end position="219"/>
    </location>
</feature>
<gene>
    <name evidence="3" type="primary">LOC116297638</name>
</gene>
<dbReference type="PANTHER" id="PTHR16317:SF1">
    <property type="entry name" value="KICSTOR COMPLEX PROTEIN ITFG2"/>
    <property type="match status" value="1"/>
</dbReference>
<dbReference type="Proteomes" id="UP000515163">
    <property type="component" value="Unplaced"/>
</dbReference>
<protein>
    <submittedName>
        <fullName evidence="3">KICSTOR complex protein ITFG2-like</fullName>
    </submittedName>
</protein>
<dbReference type="AlphaFoldDB" id="A0A6P8I2L4"/>
<feature type="compositionally biased region" description="Polar residues" evidence="1">
    <location>
        <begin position="168"/>
        <end position="181"/>
    </location>
</feature>
<dbReference type="Pfam" id="PF15907">
    <property type="entry name" value="Itfg2"/>
    <property type="match status" value="2"/>
</dbReference>
<dbReference type="OrthoDB" id="9996127at2759"/>
<dbReference type="FunCoup" id="A0A6P8I2L4">
    <property type="interactions" value="420"/>
</dbReference>
<dbReference type="GO" id="GO:0032006">
    <property type="term" value="P:regulation of TOR signaling"/>
    <property type="evidence" value="ECO:0007669"/>
    <property type="project" value="TreeGrafter"/>
</dbReference>
<dbReference type="InterPro" id="IPR036322">
    <property type="entry name" value="WD40_repeat_dom_sf"/>
</dbReference>
<dbReference type="InterPro" id="IPR015943">
    <property type="entry name" value="WD40/YVTN_repeat-like_dom_sf"/>
</dbReference>
<dbReference type="InParanoid" id="A0A6P8I2L4"/>
<feature type="compositionally biased region" description="Basic and acidic residues" evidence="1">
    <location>
        <begin position="183"/>
        <end position="200"/>
    </location>
</feature>
<proteinExistence type="predicted"/>
<sequence>MRSVSFVEHLQLEFEGTLFNEALILEDVDNDGENELVLGNLEGELLVFKGRQHKPWKKYQHRGMITCIAVGDLWNTGKNLLLTITADGWYHVFDFNEQPKDSGELELTFSQALNSNAKTAIIADIDGDGVCELVSGHTDRVVYVYKWQKFEEKVPVTEKTSQQEHEGTVSSDSKGKTSASGRSRKESKVEDTKCPPDSKQPRKPSLLSINKDSSQQEERRKKKIGQFVISNTWTLSSQITSLALYRCNDHRYLLVSQPGGNFVSLFTSEIKTEGSDTPKSATSEMSFFDFPLPFVSGNHHSGIATAMTVISNKHSIWPTPNKPSSLLALGMLDGNISLLDQEQILWTLTLEKNLLTLSKLDVTSDGYEEIIACAWDGSTYIIDSEKNIVCFKFKEDVKAFSTGYFGMESGKNVPCFVYVTFSNTVVIYWNIHLSRMTHANLLTVMENKEEYKKTLRDLGLLDDDTIDEIKFQEMCSRCLYSNRTPTLDHN</sequence>
<dbReference type="Gene3D" id="2.130.10.10">
    <property type="entry name" value="YVTN repeat-like/Quinoprotein amine dehydrogenase"/>
    <property type="match status" value="1"/>
</dbReference>
<evidence type="ECO:0000313" key="2">
    <source>
        <dbReference type="Proteomes" id="UP000515163"/>
    </source>
</evidence>
<dbReference type="GeneID" id="116297638"/>
<reference evidence="3" key="1">
    <citation type="submission" date="2025-08" db="UniProtKB">
        <authorList>
            <consortium name="RefSeq"/>
        </authorList>
    </citation>
    <scope>IDENTIFICATION</scope>
    <source>
        <tissue evidence="3">Tentacle</tissue>
    </source>
</reference>
<organism evidence="2 3">
    <name type="scientific">Actinia tenebrosa</name>
    <name type="common">Australian red waratah sea anemone</name>
    <dbReference type="NCBI Taxonomy" id="6105"/>
    <lineage>
        <taxon>Eukaryota</taxon>
        <taxon>Metazoa</taxon>
        <taxon>Cnidaria</taxon>
        <taxon>Anthozoa</taxon>
        <taxon>Hexacorallia</taxon>
        <taxon>Actiniaria</taxon>
        <taxon>Actiniidae</taxon>
        <taxon>Actinia</taxon>
    </lineage>
</organism>
<evidence type="ECO:0000256" key="1">
    <source>
        <dbReference type="SAM" id="MobiDB-lite"/>
    </source>
</evidence>